<evidence type="ECO:0000256" key="1">
    <source>
        <dbReference type="ARBA" id="ARBA00022801"/>
    </source>
</evidence>
<sequence>MYCFIYVLISREVQTVEVPLSFPTKAFECQDTEDESFSAQPCGAYVHIFCSKRGWRLCTSLAHLRCFIESPVARATTEPTGFGFAGNALVAKLRGDVPGASTYAVKYPASMDLEGGGCQGVKDVQRRIEERSKACPDQLYALAGHSQGGAVVTAYIKELLQKGSDIEKSIVAVTMFGAPPCSDFPDKFEQARCRSFCNQGDDICDPTSAPGNFPPGGPRIRCSAEAKAAGGQAMPKGKGGGGGKSKGKGGKGVGVGIAAPPSLSLNSIYKREPQAKGNPKGLGGSGTCGNTEKGHSTGATGLLAHIAYASDGYYITAASCFIKKRLADAKAVGGTAPTAAAAALSASD</sequence>
<dbReference type="InterPro" id="IPR000675">
    <property type="entry name" value="Cutinase/axe"/>
</dbReference>
<evidence type="ECO:0000256" key="2">
    <source>
        <dbReference type="ARBA" id="ARBA00023157"/>
    </source>
</evidence>
<reference evidence="4" key="1">
    <citation type="journal article" date="2020" name="Stud. Mycol.">
        <title>101 Dothideomycetes genomes: a test case for predicting lifestyles and emergence of pathogens.</title>
        <authorList>
            <person name="Haridas S."/>
            <person name="Albert R."/>
            <person name="Binder M."/>
            <person name="Bloem J."/>
            <person name="Labutti K."/>
            <person name="Salamov A."/>
            <person name="Andreopoulos B."/>
            <person name="Baker S."/>
            <person name="Barry K."/>
            <person name="Bills G."/>
            <person name="Bluhm B."/>
            <person name="Cannon C."/>
            <person name="Castanera R."/>
            <person name="Culley D."/>
            <person name="Daum C."/>
            <person name="Ezra D."/>
            <person name="Gonzalez J."/>
            <person name="Henrissat B."/>
            <person name="Kuo A."/>
            <person name="Liang C."/>
            <person name="Lipzen A."/>
            <person name="Lutzoni F."/>
            <person name="Magnuson J."/>
            <person name="Mondo S."/>
            <person name="Nolan M."/>
            <person name="Ohm R."/>
            <person name="Pangilinan J."/>
            <person name="Park H.-J."/>
            <person name="Ramirez L."/>
            <person name="Alfaro M."/>
            <person name="Sun H."/>
            <person name="Tritt A."/>
            <person name="Yoshinaga Y."/>
            <person name="Zwiers L.-H."/>
            <person name="Turgeon B."/>
            <person name="Goodwin S."/>
            <person name="Spatafora J."/>
            <person name="Crous P."/>
            <person name="Grigoriev I."/>
        </authorList>
    </citation>
    <scope>NUCLEOTIDE SEQUENCE</scope>
    <source>
        <strain evidence="4">CBS 130266</strain>
    </source>
</reference>
<comment type="caution">
    <text evidence="4">The sequence shown here is derived from an EMBL/GenBank/DDBJ whole genome shotgun (WGS) entry which is preliminary data.</text>
</comment>
<feature type="region of interest" description="Disordered" evidence="3">
    <location>
        <begin position="230"/>
        <end position="253"/>
    </location>
</feature>
<keyword evidence="5" id="KW-1185">Reference proteome</keyword>
<dbReference type="GO" id="GO:0052689">
    <property type="term" value="F:carboxylic ester hydrolase activity"/>
    <property type="evidence" value="ECO:0007669"/>
    <property type="project" value="UniProtKB-ARBA"/>
</dbReference>
<dbReference type="SUPFAM" id="SSF53474">
    <property type="entry name" value="alpha/beta-Hydrolases"/>
    <property type="match status" value="1"/>
</dbReference>
<feature type="compositionally biased region" description="Gly residues" evidence="3">
    <location>
        <begin position="237"/>
        <end position="253"/>
    </location>
</feature>
<proteinExistence type="predicted"/>
<keyword evidence="1" id="KW-0378">Hydrolase</keyword>
<dbReference type="InterPro" id="IPR029058">
    <property type="entry name" value="AB_hydrolase_fold"/>
</dbReference>
<evidence type="ECO:0000313" key="4">
    <source>
        <dbReference type="EMBL" id="KAF2436494.1"/>
    </source>
</evidence>
<organism evidence="4 5">
    <name type="scientific">Tothia fuscella</name>
    <dbReference type="NCBI Taxonomy" id="1048955"/>
    <lineage>
        <taxon>Eukaryota</taxon>
        <taxon>Fungi</taxon>
        <taxon>Dikarya</taxon>
        <taxon>Ascomycota</taxon>
        <taxon>Pezizomycotina</taxon>
        <taxon>Dothideomycetes</taxon>
        <taxon>Pleosporomycetidae</taxon>
        <taxon>Venturiales</taxon>
        <taxon>Cylindrosympodiaceae</taxon>
        <taxon>Tothia</taxon>
    </lineage>
</organism>
<dbReference type="PANTHER" id="PTHR33630:SF9">
    <property type="entry name" value="CUTINASE 4"/>
    <property type="match status" value="1"/>
</dbReference>
<dbReference type="Proteomes" id="UP000800235">
    <property type="component" value="Unassembled WGS sequence"/>
</dbReference>
<dbReference type="PANTHER" id="PTHR33630">
    <property type="entry name" value="CUTINASE RV1984C-RELATED-RELATED"/>
    <property type="match status" value="1"/>
</dbReference>
<dbReference type="Pfam" id="PF01083">
    <property type="entry name" value="Cutinase"/>
    <property type="match status" value="1"/>
</dbReference>
<dbReference type="Gene3D" id="3.40.50.1820">
    <property type="entry name" value="alpha/beta hydrolase"/>
    <property type="match status" value="1"/>
</dbReference>
<dbReference type="EMBL" id="MU007010">
    <property type="protein sequence ID" value="KAF2436494.1"/>
    <property type="molecule type" value="Genomic_DNA"/>
</dbReference>
<gene>
    <name evidence="4" type="ORF">EJ08DRAFT_655485</name>
</gene>
<evidence type="ECO:0000313" key="5">
    <source>
        <dbReference type="Proteomes" id="UP000800235"/>
    </source>
</evidence>
<dbReference type="AlphaFoldDB" id="A0A9P4P1H3"/>
<accession>A0A9P4P1H3</accession>
<dbReference type="OrthoDB" id="3225429at2759"/>
<dbReference type="SMART" id="SM01110">
    <property type="entry name" value="Cutinase"/>
    <property type="match status" value="1"/>
</dbReference>
<keyword evidence="2" id="KW-1015">Disulfide bond</keyword>
<evidence type="ECO:0000256" key="3">
    <source>
        <dbReference type="SAM" id="MobiDB-lite"/>
    </source>
</evidence>
<protein>
    <submittedName>
        <fullName evidence="4">Alpha/beta-hydrolase</fullName>
    </submittedName>
</protein>
<name>A0A9P4P1H3_9PEZI</name>